<feature type="transmembrane region" description="Helical" evidence="1">
    <location>
        <begin position="170"/>
        <end position="187"/>
    </location>
</feature>
<sequence length="216" mass="25231">MIKQCNHGAILRRITTRSGVLMLPDEIPNSAIEYFFHIRILMAMFVSLSMSRIAIEAAKFIQFQDDHKPSRLQISWIITFSIFIINWWWDIIDDAEFTNISFAYYIASILYAFGFYFLTALITPQGDSYDGNFDTYFMRIKKWFYALFILNGFNSALIDCTLGNVDSDTYIELSICVISAGIFIYFSRRENIRIHYHISLAILTLQILLLFLMILI</sequence>
<reference evidence="3" key="1">
    <citation type="journal article" date="2019" name="Int. J. Syst. Evol. Microbiol.">
        <title>The Global Catalogue of Microorganisms (GCM) 10K type strain sequencing project: providing services to taxonomists for standard genome sequencing and annotation.</title>
        <authorList>
            <consortium name="The Broad Institute Genomics Platform"/>
            <consortium name="The Broad Institute Genome Sequencing Center for Infectious Disease"/>
            <person name="Wu L."/>
            <person name="Ma J."/>
        </authorList>
    </citation>
    <scope>NUCLEOTIDE SEQUENCE [LARGE SCALE GENOMIC DNA]</scope>
    <source>
        <strain evidence="3">CGMCC 1.15731</strain>
    </source>
</reference>
<accession>A0ABV9H4I6</accession>
<evidence type="ECO:0000313" key="2">
    <source>
        <dbReference type="EMBL" id="MFC4625313.1"/>
    </source>
</evidence>
<name>A0ABV9H4I6_9HYPH</name>
<dbReference type="Proteomes" id="UP001596042">
    <property type="component" value="Unassembled WGS sequence"/>
</dbReference>
<keyword evidence="1" id="KW-1133">Transmembrane helix</keyword>
<proteinExistence type="predicted"/>
<evidence type="ECO:0000256" key="1">
    <source>
        <dbReference type="SAM" id="Phobius"/>
    </source>
</evidence>
<feature type="transmembrane region" description="Helical" evidence="1">
    <location>
        <begin position="72"/>
        <end position="89"/>
    </location>
</feature>
<dbReference type="EMBL" id="JBHSEL010000053">
    <property type="protein sequence ID" value="MFC4625313.1"/>
    <property type="molecule type" value="Genomic_DNA"/>
</dbReference>
<feature type="transmembrane region" description="Helical" evidence="1">
    <location>
        <begin position="194"/>
        <end position="215"/>
    </location>
</feature>
<dbReference type="RefSeq" id="WP_374829346.1">
    <property type="nucleotide sequence ID" value="NZ_JBHEEZ010000001.1"/>
</dbReference>
<organism evidence="2 3">
    <name type="scientific">Daeguia caeni</name>
    <dbReference type="NCBI Taxonomy" id="439612"/>
    <lineage>
        <taxon>Bacteria</taxon>
        <taxon>Pseudomonadati</taxon>
        <taxon>Pseudomonadota</taxon>
        <taxon>Alphaproteobacteria</taxon>
        <taxon>Hyphomicrobiales</taxon>
        <taxon>Brucellaceae</taxon>
        <taxon>Daeguia</taxon>
    </lineage>
</organism>
<evidence type="ECO:0000313" key="3">
    <source>
        <dbReference type="Proteomes" id="UP001596042"/>
    </source>
</evidence>
<feature type="transmembrane region" description="Helical" evidence="1">
    <location>
        <begin position="143"/>
        <end position="164"/>
    </location>
</feature>
<keyword evidence="3" id="KW-1185">Reference proteome</keyword>
<feature type="transmembrane region" description="Helical" evidence="1">
    <location>
        <begin position="101"/>
        <end position="122"/>
    </location>
</feature>
<protein>
    <submittedName>
        <fullName evidence="2">Uncharacterized protein</fullName>
    </submittedName>
</protein>
<gene>
    <name evidence="2" type="ORF">ACFO1V_08770</name>
</gene>
<comment type="caution">
    <text evidence="2">The sequence shown here is derived from an EMBL/GenBank/DDBJ whole genome shotgun (WGS) entry which is preliminary data.</text>
</comment>
<keyword evidence="1" id="KW-0812">Transmembrane</keyword>
<keyword evidence="1" id="KW-0472">Membrane</keyword>